<dbReference type="InterPro" id="IPR041588">
    <property type="entry name" value="Integrase_H2C2"/>
</dbReference>
<reference evidence="9" key="1">
    <citation type="submission" date="2021-03" db="EMBL/GenBank/DDBJ databases">
        <title>Draft genome sequence of rust myrtle Austropuccinia psidii MF-1, a brazilian biotype.</title>
        <authorList>
            <person name="Quecine M.C."/>
            <person name="Pachon D.M.R."/>
            <person name="Bonatelli M.L."/>
            <person name="Correr F.H."/>
            <person name="Franceschini L.M."/>
            <person name="Leite T.F."/>
            <person name="Margarido G.R.A."/>
            <person name="Almeida C.A."/>
            <person name="Ferrarezi J.A."/>
            <person name="Labate C.A."/>
        </authorList>
    </citation>
    <scope>NUCLEOTIDE SEQUENCE</scope>
    <source>
        <strain evidence="9">MF-1</strain>
    </source>
</reference>
<dbReference type="PANTHER" id="PTHR37984:SF5">
    <property type="entry name" value="PROTEIN NYNRIN-LIKE"/>
    <property type="match status" value="1"/>
</dbReference>
<evidence type="ECO:0000256" key="3">
    <source>
        <dbReference type="ARBA" id="ARBA00022722"/>
    </source>
</evidence>
<keyword evidence="1" id="KW-0808">Transferase</keyword>
<keyword evidence="3" id="KW-0540">Nuclease</keyword>
<keyword evidence="5" id="KW-0378">Hydrolase</keyword>
<dbReference type="GO" id="GO:0004519">
    <property type="term" value="F:endonuclease activity"/>
    <property type="evidence" value="ECO:0007669"/>
    <property type="project" value="UniProtKB-KW"/>
</dbReference>
<dbReference type="Proteomes" id="UP000765509">
    <property type="component" value="Unassembled WGS sequence"/>
</dbReference>
<dbReference type="PANTHER" id="PTHR37984">
    <property type="entry name" value="PROTEIN CBG26694"/>
    <property type="match status" value="1"/>
</dbReference>
<dbReference type="SUPFAM" id="SSF56672">
    <property type="entry name" value="DNA/RNA polymerases"/>
    <property type="match status" value="1"/>
</dbReference>
<dbReference type="Pfam" id="PF17921">
    <property type="entry name" value="Integrase_H2C2"/>
    <property type="match status" value="1"/>
</dbReference>
<evidence type="ECO:0008006" key="11">
    <source>
        <dbReference type="Google" id="ProtNLM"/>
    </source>
</evidence>
<accession>A0A9Q3GFB1</accession>
<dbReference type="AlphaFoldDB" id="A0A9Q3GFB1"/>
<gene>
    <name evidence="9" type="ORF">O181_004756</name>
</gene>
<keyword evidence="6" id="KW-0695">RNA-directed DNA polymerase</keyword>
<dbReference type="EMBL" id="AVOT02000939">
    <property type="protein sequence ID" value="MBW0465041.1"/>
    <property type="molecule type" value="Genomic_DNA"/>
</dbReference>
<keyword evidence="2" id="KW-0548">Nucleotidyltransferase</keyword>
<name>A0A9Q3GFB1_9BASI</name>
<feature type="domain" description="Integrase zinc-binding" evidence="8">
    <location>
        <begin position="254"/>
        <end position="308"/>
    </location>
</feature>
<evidence type="ECO:0000256" key="6">
    <source>
        <dbReference type="ARBA" id="ARBA00022918"/>
    </source>
</evidence>
<dbReference type="InterPro" id="IPR050951">
    <property type="entry name" value="Retrovirus_Pol_polyprotein"/>
</dbReference>
<evidence type="ECO:0000256" key="1">
    <source>
        <dbReference type="ARBA" id="ARBA00022679"/>
    </source>
</evidence>
<dbReference type="Pfam" id="PF17917">
    <property type="entry name" value="RT_RNaseH"/>
    <property type="match status" value="1"/>
</dbReference>
<keyword evidence="10" id="KW-1185">Reference proteome</keyword>
<dbReference type="GO" id="GO:0016787">
    <property type="term" value="F:hydrolase activity"/>
    <property type="evidence" value="ECO:0007669"/>
    <property type="project" value="UniProtKB-KW"/>
</dbReference>
<organism evidence="9 10">
    <name type="scientific">Austropuccinia psidii MF-1</name>
    <dbReference type="NCBI Taxonomy" id="1389203"/>
    <lineage>
        <taxon>Eukaryota</taxon>
        <taxon>Fungi</taxon>
        <taxon>Dikarya</taxon>
        <taxon>Basidiomycota</taxon>
        <taxon>Pucciniomycotina</taxon>
        <taxon>Pucciniomycetes</taxon>
        <taxon>Pucciniales</taxon>
        <taxon>Sphaerophragmiaceae</taxon>
        <taxon>Austropuccinia</taxon>
    </lineage>
</organism>
<dbReference type="Gene3D" id="1.10.340.70">
    <property type="match status" value="1"/>
</dbReference>
<keyword evidence="4" id="KW-0255">Endonuclease</keyword>
<evidence type="ECO:0000256" key="4">
    <source>
        <dbReference type="ARBA" id="ARBA00022759"/>
    </source>
</evidence>
<evidence type="ECO:0000313" key="10">
    <source>
        <dbReference type="Proteomes" id="UP000765509"/>
    </source>
</evidence>
<evidence type="ECO:0000256" key="2">
    <source>
        <dbReference type="ARBA" id="ARBA00022695"/>
    </source>
</evidence>
<dbReference type="GO" id="GO:0003964">
    <property type="term" value="F:RNA-directed DNA polymerase activity"/>
    <property type="evidence" value="ECO:0007669"/>
    <property type="project" value="UniProtKB-KW"/>
</dbReference>
<protein>
    <recommendedName>
        <fullName evidence="11">Integrase zinc-binding domain-containing protein</fullName>
    </recommendedName>
</protein>
<evidence type="ECO:0000256" key="5">
    <source>
        <dbReference type="ARBA" id="ARBA00022801"/>
    </source>
</evidence>
<proteinExistence type="predicted"/>
<feature type="domain" description="Reverse transcriptase RNase H-like" evidence="7">
    <location>
        <begin position="48"/>
        <end position="152"/>
    </location>
</feature>
<evidence type="ECO:0000259" key="8">
    <source>
        <dbReference type="Pfam" id="PF17921"/>
    </source>
</evidence>
<dbReference type="InterPro" id="IPR043502">
    <property type="entry name" value="DNA/RNA_pol_sf"/>
</dbReference>
<comment type="caution">
    <text evidence="9">The sequence shown here is derived from an EMBL/GenBank/DDBJ whole genome shotgun (WGS) entry which is preliminary data.</text>
</comment>
<dbReference type="InterPro" id="IPR041373">
    <property type="entry name" value="RT_RNaseH"/>
</dbReference>
<evidence type="ECO:0000259" key="7">
    <source>
        <dbReference type="Pfam" id="PF17917"/>
    </source>
</evidence>
<sequence>MKNFARTAKSLYKLCDQQKFYEMTKERVREYEELKKGLTNDPFCLMIDCKLPFQLWIDVGGERLGSALHQTHIINDKPVERPIHFISRQIKPTGSRYGASQIEWLCLVWDLGRLHYYLDGTVFDAITHFNAVKYLLKIKTPNRHILRWQISIHDSNTPENPECVPQEENHIAVIFVTDIGTELFNQAKEGYKMDKNCHILFQLLMKYFKVPSLSTKLDEIWNKDYYEGRYHLFDGILYHRTKHKCVISLTDIALINTKLHEFHDSVISGHLSEDRKLERVKVFSWWPNCRKDVAKFCLTCDRSQKANRTTGKKFGMIIQIQEPKSPLEIAHMNWVTALPPGGDGSYNALLVLVDR</sequence>
<evidence type="ECO:0000313" key="9">
    <source>
        <dbReference type="EMBL" id="MBW0465041.1"/>
    </source>
</evidence>